<keyword evidence="3" id="KW-1185">Reference proteome</keyword>
<comment type="caution">
    <text evidence="2">The sequence shown here is derived from an EMBL/GenBank/DDBJ whole genome shotgun (WGS) entry which is preliminary data.</text>
</comment>
<feature type="region of interest" description="Disordered" evidence="1">
    <location>
        <begin position="1"/>
        <end position="21"/>
    </location>
</feature>
<gene>
    <name evidence="2" type="ORF">MG293_001923</name>
</gene>
<accession>A0AAD4UN99</accession>
<protein>
    <submittedName>
        <fullName evidence="2">Uncharacterized protein</fullName>
    </submittedName>
</protein>
<evidence type="ECO:0000256" key="1">
    <source>
        <dbReference type="SAM" id="MobiDB-lite"/>
    </source>
</evidence>
<dbReference type="EMBL" id="JAKZEL010000001">
    <property type="protein sequence ID" value="KAI4549593.1"/>
    <property type="molecule type" value="Genomic_DNA"/>
</dbReference>
<reference evidence="2" key="1">
    <citation type="submission" date="2022-03" db="EMBL/GenBank/DDBJ databases">
        <title>Genomic analyses of argali, domestic sheep and their hybrids provide insights into chromosomal evolution, heterosis and genetic basis of agronomic traits.</title>
        <authorList>
            <person name="Li M."/>
        </authorList>
    </citation>
    <scope>NUCLEOTIDE SEQUENCE</scope>
    <source>
        <strain evidence="2">CAU-MHL-2022a</strain>
        <tissue evidence="2">Skin</tissue>
    </source>
</reference>
<name>A0AAD4UN99_OVIAM</name>
<proteinExistence type="predicted"/>
<feature type="compositionally biased region" description="Polar residues" evidence="1">
    <location>
        <begin position="137"/>
        <end position="146"/>
    </location>
</feature>
<evidence type="ECO:0000313" key="3">
    <source>
        <dbReference type="Proteomes" id="UP001214576"/>
    </source>
</evidence>
<sequence length="146" mass="15627">MGAEEVCGGRGQVHEPPGEYGDLESQACSVHSVALASAFFEPLNPEAPERSHPVLLPHLQAAGGDQAKKDDFLRQEYWRELPFTSPGDLPDPGIEATSPERSSDCEFWVMEIAQLAFQGPGWSSSSTETPALLEASENGTLTNAGT</sequence>
<organism evidence="2 3">
    <name type="scientific">Ovis ammon polii</name>
    <dbReference type="NCBI Taxonomy" id="230172"/>
    <lineage>
        <taxon>Eukaryota</taxon>
        <taxon>Metazoa</taxon>
        <taxon>Chordata</taxon>
        <taxon>Craniata</taxon>
        <taxon>Vertebrata</taxon>
        <taxon>Euteleostomi</taxon>
        <taxon>Mammalia</taxon>
        <taxon>Eutheria</taxon>
        <taxon>Laurasiatheria</taxon>
        <taxon>Artiodactyla</taxon>
        <taxon>Ruminantia</taxon>
        <taxon>Pecora</taxon>
        <taxon>Bovidae</taxon>
        <taxon>Caprinae</taxon>
        <taxon>Ovis</taxon>
    </lineage>
</organism>
<evidence type="ECO:0000313" key="2">
    <source>
        <dbReference type="EMBL" id="KAI4549593.1"/>
    </source>
</evidence>
<feature type="region of interest" description="Disordered" evidence="1">
    <location>
        <begin position="119"/>
        <end position="146"/>
    </location>
</feature>
<feature type="region of interest" description="Disordered" evidence="1">
    <location>
        <begin position="82"/>
        <end position="101"/>
    </location>
</feature>
<dbReference type="Proteomes" id="UP001214576">
    <property type="component" value="Unassembled WGS sequence"/>
</dbReference>
<dbReference type="AlphaFoldDB" id="A0AAD4UN99"/>